<evidence type="ECO:0000259" key="9">
    <source>
        <dbReference type="Pfam" id="PF00483"/>
    </source>
</evidence>
<dbReference type="EMBL" id="JAWDKB010000005">
    <property type="protein sequence ID" value="MDV0443949.1"/>
    <property type="molecule type" value="Genomic_DNA"/>
</dbReference>
<dbReference type="PANTHER" id="PTHR46390:SF1">
    <property type="entry name" value="MANNOSE-1-PHOSPHATE GUANYLYLTRANSFERASE"/>
    <property type="match status" value="1"/>
</dbReference>
<dbReference type="RefSeq" id="WP_338096456.1">
    <property type="nucleotide sequence ID" value="NZ_JAWDKB010000005.1"/>
</dbReference>
<dbReference type="InterPro" id="IPR014710">
    <property type="entry name" value="RmlC-like_jellyroll"/>
</dbReference>
<proteinExistence type="inferred from homology"/>
<dbReference type="Pfam" id="PF01050">
    <property type="entry name" value="MannoseP_isomer"/>
    <property type="match status" value="1"/>
</dbReference>
<keyword evidence="5" id="KW-0547">Nucleotide-binding</keyword>
<sequence length="459" mass="50932">MYSVILAGGSGTRLFPLSRSEYPKQFIPLLDKESLFQKAVLRACLYSMPDEIYVVTNEAHKFLVRDQLEEMDADCHILTEPCGKNTLPAIQYVVSEIAKRDPDAVVAVFASDQLIEADGRYTRAIDQACVLAKTHLVVFGVVPTSPHTGYGYIRPGAALEEGYVVDAFVEKPDAPTAERYLAEKYLWNAGMFCFGVPIFLEECKKLSPEVYAAFQKPTDEAYNLTPKISMDYGIMEKTDKAAVVPLISSWSDLGSFEALYSVMDKDSLGNVVEGEYLSPDGKNNLIISDKLVATLGLSNVAVIDTPDVLLVCPKDQSQNVGEITALLQKNGDSRASVHTTVHRPWGSYSVLLKGKAYLIKRLTVKPHARLSLQYHHHRSEHWIVVSGMAEVVNGDTTFFVRNGESTFVPAGTMHRLSNPGILPLEVIEVQLGEILTEEDIVRCDDDYLRYSEESPKNIE</sequence>
<evidence type="ECO:0000313" key="13">
    <source>
        <dbReference type="Proteomes" id="UP001283212"/>
    </source>
</evidence>
<dbReference type="InterPro" id="IPR005835">
    <property type="entry name" value="NTP_transferase_dom"/>
</dbReference>
<dbReference type="InterPro" id="IPR054566">
    <property type="entry name" value="ManC/GMP-like_b-helix"/>
</dbReference>
<dbReference type="InterPro" id="IPR001538">
    <property type="entry name" value="Man6P_isomerase-2_C"/>
</dbReference>
<dbReference type="SUPFAM" id="SSF51182">
    <property type="entry name" value="RmlC-like cupins"/>
    <property type="match status" value="1"/>
</dbReference>
<dbReference type="CDD" id="cd02213">
    <property type="entry name" value="cupin_PMI_typeII_C"/>
    <property type="match status" value="1"/>
</dbReference>
<evidence type="ECO:0000259" key="10">
    <source>
        <dbReference type="Pfam" id="PF01050"/>
    </source>
</evidence>
<feature type="domain" description="MannoseP isomerase/GMP-like beta-helix" evidence="11">
    <location>
        <begin position="277"/>
        <end position="323"/>
    </location>
</feature>
<evidence type="ECO:0000256" key="3">
    <source>
        <dbReference type="ARBA" id="ARBA00022679"/>
    </source>
</evidence>
<dbReference type="EC" id="2.7.7.13" evidence="2"/>
<evidence type="ECO:0000256" key="5">
    <source>
        <dbReference type="ARBA" id="ARBA00022741"/>
    </source>
</evidence>
<dbReference type="Gene3D" id="3.90.550.10">
    <property type="entry name" value="Spore Coat Polysaccharide Biosynthesis Protein SpsA, Chain A"/>
    <property type="match status" value="1"/>
</dbReference>
<protein>
    <recommendedName>
        <fullName evidence="2">mannose-1-phosphate guanylyltransferase</fullName>
        <ecNumber evidence="2">2.7.7.13</ecNumber>
    </recommendedName>
</protein>
<dbReference type="GO" id="GO:0009298">
    <property type="term" value="P:GDP-mannose biosynthetic process"/>
    <property type="evidence" value="ECO:0007669"/>
    <property type="project" value="TreeGrafter"/>
</dbReference>
<evidence type="ECO:0000313" key="12">
    <source>
        <dbReference type="EMBL" id="MDV0443949.1"/>
    </source>
</evidence>
<keyword evidence="6" id="KW-0342">GTP-binding</keyword>
<feature type="domain" description="Nucleotidyl transferase" evidence="9">
    <location>
        <begin position="3"/>
        <end position="265"/>
    </location>
</feature>
<accession>A0AAE4MGF8</accession>
<evidence type="ECO:0000256" key="1">
    <source>
        <dbReference type="ARBA" id="ARBA00006115"/>
    </source>
</evidence>
<dbReference type="InterPro" id="IPR051161">
    <property type="entry name" value="Mannose-6P_isomerase_type2"/>
</dbReference>
<dbReference type="FunFam" id="2.60.120.10:FF:000032">
    <property type="entry name" value="Mannose-1-phosphate guanylyltransferase/mannose-6-phosphate isomerase"/>
    <property type="match status" value="1"/>
</dbReference>
<organism evidence="12 13">
    <name type="scientific">Methanorbis rubei</name>
    <dbReference type="NCBI Taxonomy" id="3028300"/>
    <lineage>
        <taxon>Archaea</taxon>
        <taxon>Methanobacteriati</taxon>
        <taxon>Methanobacteriota</taxon>
        <taxon>Stenosarchaea group</taxon>
        <taxon>Methanomicrobia</taxon>
        <taxon>Methanomicrobiales</taxon>
        <taxon>Methanocorpusculaceae</taxon>
        <taxon>Methanorbis</taxon>
    </lineage>
</organism>
<evidence type="ECO:0000259" key="11">
    <source>
        <dbReference type="Pfam" id="PF22640"/>
    </source>
</evidence>
<evidence type="ECO:0000256" key="8">
    <source>
        <dbReference type="RuleBase" id="RU004190"/>
    </source>
</evidence>
<dbReference type="NCBIfam" id="TIGR01479">
    <property type="entry name" value="GMP_PMI"/>
    <property type="match status" value="1"/>
</dbReference>
<keyword evidence="3" id="KW-0808">Transferase</keyword>
<comment type="caution">
    <text evidence="12">The sequence shown here is derived from an EMBL/GenBank/DDBJ whole genome shotgun (WGS) entry which is preliminary data.</text>
</comment>
<evidence type="ECO:0000256" key="4">
    <source>
        <dbReference type="ARBA" id="ARBA00022695"/>
    </source>
</evidence>
<dbReference type="Pfam" id="PF22640">
    <property type="entry name" value="ManC_GMP_beta-helix"/>
    <property type="match status" value="1"/>
</dbReference>
<dbReference type="GO" id="GO:0005525">
    <property type="term" value="F:GTP binding"/>
    <property type="evidence" value="ECO:0007669"/>
    <property type="project" value="UniProtKB-KW"/>
</dbReference>
<feature type="domain" description="Mannose-6-phosphate isomerase type II C-terminal" evidence="10">
    <location>
        <begin position="331"/>
        <end position="445"/>
    </location>
</feature>
<dbReference type="InterPro" id="IPR029044">
    <property type="entry name" value="Nucleotide-diphossugar_trans"/>
</dbReference>
<dbReference type="CDD" id="cd02509">
    <property type="entry name" value="GDP-M1P_Guanylyltransferase"/>
    <property type="match status" value="1"/>
</dbReference>
<dbReference type="AlphaFoldDB" id="A0AAE4MGF8"/>
<dbReference type="Proteomes" id="UP001283212">
    <property type="component" value="Unassembled WGS sequence"/>
</dbReference>
<reference evidence="12 13" key="1">
    <citation type="submission" date="2023-06" db="EMBL/GenBank/DDBJ databases">
        <title>Genome sequence of Methancorpusculaceae sp. Cs1.</title>
        <authorList>
            <person name="Protasov E."/>
            <person name="Platt K."/>
            <person name="Poehlein A."/>
            <person name="Daniel R."/>
            <person name="Brune A."/>
        </authorList>
    </citation>
    <scope>NUCLEOTIDE SEQUENCE [LARGE SCALE GENOMIC DNA]</scope>
    <source>
        <strain evidence="12 13">Cs1</strain>
    </source>
</reference>
<evidence type="ECO:0000256" key="7">
    <source>
        <dbReference type="ARBA" id="ARBA00047343"/>
    </source>
</evidence>
<dbReference type="PANTHER" id="PTHR46390">
    <property type="entry name" value="MANNOSE-1-PHOSPHATE GUANYLYLTRANSFERASE"/>
    <property type="match status" value="1"/>
</dbReference>
<comment type="similarity">
    <text evidence="1 8">Belongs to the mannose-6-phosphate isomerase type 2 family.</text>
</comment>
<dbReference type="InterPro" id="IPR049577">
    <property type="entry name" value="GMPP_N"/>
</dbReference>
<dbReference type="GO" id="GO:0004475">
    <property type="term" value="F:mannose-1-phosphate guanylyltransferase (GTP) activity"/>
    <property type="evidence" value="ECO:0007669"/>
    <property type="project" value="UniProtKB-EC"/>
</dbReference>
<dbReference type="GO" id="GO:0000271">
    <property type="term" value="P:polysaccharide biosynthetic process"/>
    <property type="evidence" value="ECO:0007669"/>
    <property type="project" value="InterPro"/>
</dbReference>
<comment type="catalytic activity">
    <reaction evidence="7">
        <text>alpha-D-mannose 1-phosphate + GTP + H(+) = GDP-alpha-D-mannose + diphosphate</text>
        <dbReference type="Rhea" id="RHEA:15229"/>
        <dbReference type="ChEBI" id="CHEBI:15378"/>
        <dbReference type="ChEBI" id="CHEBI:33019"/>
        <dbReference type="ChEBI" id="CHEBI:37565"/>
        <dbReference type="ChEBI" id="CHEBI:57527"/>
        <dbReference type="ChEBI" id="CHEBI:58409"/>
        <dbReference type="EC" id="2.7.7.13"/>
    </reaction>
</comment>
<dbReference type="SUPFAM" id="SSF53448">
    <property type="entry name" value="Nucleotide-diphospho-sugar transferases"/>
    <property type="match status" value="1"/>
</dbReference>
<evidence type="ECO:0000256" key="2">
    <source>
        <dbReference type="ARBA" id="ARBA00012387"/>
    </source>
</evidence>
<dbReference type="Gene3D" id="2.60.120.10">
    <property type="entry name" value="Jelly Rolls"/>
    <property type="match status" value="1"/>
</dbReference>
<gene>
    <name evidence="12" type="primary">algA</name>
    <name evidence="12" type="ORF">McpCs1_13340</name>
</gene>
<name>A0AAE4MGF8_9EURY</name>
<evidence type="ECO:0000256" key="6">
    <source>
        <dbReference type="ARBA" id="ARBA00023134"/>
    </source>
</evidence>
<keyword evidence="4" id="KW-0548">Nucleotidyltransferase</keyword>
<dbReference type="InterPro" id="IPR006375">
    <property type="entry name" value="Man1P_GuaTrfase/Man6P_Isoase"/>
</dbReference>
<dbReference type="Pfam" id="PF00483">
    <property type="entry name" value="NTP_transferase"/>
    <property type="match status" value="1"/>
</dbReference>
<keyword evidence="13" id="KW-1185">Reference proteome</keyword>
<dbReference type="InterPro" id="IPR011051">
    <property type="entry name" value="RmlC_Cupin_sf"/>
</dbReference>